<dbReference type="EC" id="3.4.-.-" evidence="8"/>
<dbReference type="GO" id="GO:0016829">
    <property type="term" value="F:lyase activity"/>
    <property type="evidence" value="ECO:0007669"/>
    <property type="project" value="UniProtKB-KW"/>
</dbReference>
<dbReference type="InterPro" id="IPR003738">
    <property type="entry name" value="SRAP"/>
</dbReference>
<keyword evidence="10" id="KW-1185">Reference proteome</keyword>
<dbReference type="GO" id="GO:0106300">
    <property type="term" value="P:protein-DNA covalent cross-linking repair"/>
    <property type="evidence" value="ECO:0007669"/>
    <property type="project" value="InterPro"/>
</dbReference>
<evidence type="ECO:0000256" key="6">
    <source>
        <dbReference type="ARBA" id="ARBA00023125"/>
    </source>
</evidence>
<comment type="similarity">
    <text evidence="1 8">Belongs to the SOS response-associated peptidase family.</text>
</comment>
<proteinExistence type="inferred from homology"/>
<dbReference type="EMBL" id="VBSN01000030">
    <property type="protein sequence ID" value="KAA6439860.1"/>
    <property type="molecule type" value="Genomic_DNA"/>
</dbReference>
<dbReference type="GO" id="GO:0008233">
    <property type="term" value="F:peptidase activity"/>
    <property type="evidence" value="ECO:0007669"/>
    <property type="project" value="UniProtKB-KW"/>
</dbReference>
<dbReference type="AlphaFoldDB" id="A0A5M8QXU8"/>
<evidence type="ECO:0000313" key="9">
    <source>
        <dbReference type="EMBL" id="KAA6439860.1"/>
    </source>
</evidence>
<evidence type="ECO:0000256" key="3">
    <source>
        <dbReference type="ARBA" id="ARBA00022763"/>
    </source>
</evidence>
<dbReference type="InterPro" id="IPR036590">
    <property type="entry name" value="SRAP-like"/>
</dbReference>
<evidence type="ECO:0000313" key="10">
    <source>
        <dbReference type="Proteomes" id="UP000323994"/>
    </source>
</evidence>
<keyword evidence="2 8" id="KW-0645">Protease</keyword>
<keyword evidence="6" id="KW-0238">DNA-binding</keyword>
<dbReference type="SUPFAM" id="SSF143081">
    <property type="entry name" value="BB1717-like"/>
    <property type="match status" value="1"/>
</dbReference>
<comment type="caution">
    <text evidence="9">The sequence shown here is derived from an EMBL/GenBank/DDBJ whole genome shotgun (WGS) entry which is preliminary data.</text>
</comment>
<dbReference type="Gene3D" id="3.90.1680.10">
    <property type="entry name" value="SOS response associated peptidase-like"/>
    <property type="match status" value="1"/>
</dbReference>
<dbReference type="Proteomes" id="UP000323994">
    <property type="component" value="Unassembled WGS sequence"/>
</dbReference>
<gene>
    <name evidence="9" type="ORF">FEM33_10445</name>
</gene>
<keyword evidence="5" id="KW-0190">Covalent protein-DNA linkage</keyword>
<reference evidence="9 10" key="1">
    <citation type="submission" date="2019-05" db="EMBL/GenBank/DDBJ databases">
        <authorList>
            <person name="Qu J.-H."/>
        </authorList>
    </citation>
    <scope>NUCLEOTIDE SEQUENCE [LARGE SCALE GENOMIC DNA]</scope>
    <source>
        <strain evidence="9 10">NS28</strain>
    </source>
</reference>
<keyword evidence="7" id="KW-0456">Lyase</keyword>
<keyword evidence="4 8" id="KW-0378">Hydrolase</keyword>
<accession>A0A5M8QXU8</accession>
<dbReference type="GO" id="GO:0006508">
    <property type="term" value="P:proteolysis"/>
    <property type="evidence" value="ECO:0007669"/>
    <property type="project" value="UniProtKB-KW"/>
</dbReference>
<evidence type="ECO:0000256" key="5">
    <source>
        <dbReference type="ARBA" id="ARBA00023124"/>
    </source>
</evidence>
<protein>
    <recommendedName>
        <fullName evidence="8">Abasic site processing protein</fullName>
        <ecNumber evidence="8">3.4.-.-</ecNumber>
    </recommendedName>
</protein>
<evidence type="ECO:0000256" key="8">
    <source>
        <dbReference type="RuleBase" id="RU364100"/>
    </source>
</evidence>
<sequence length="212" mass="24430">MCYHTRLTAKADAIEKSSGASFDEPDTYKPTAEYNGFATPATPVIRFDDRKKILMYEWGLIADWVKTASDAKKARINCLNARIEELDEKASYKRKTGNRCLVAMDGMYEWQWESPGDKKSKKTRYLVTRPDNAVFLCAGLFNEWHNRETGIITYCYTIVTTQGNELMKEIHNNGERMLVVLSPEEYDAWLDPKNEHLAFADRSHIELKAVQM</sequence>
<name>A0A5M8QXU8_9BACT</name>
<evidence type="ECO:0000256" key="2">
    <source>
        <dbReference type="ARBA" id="ARBA00022670"/>
    </source>
</evidence>
<dbReference type="Pfam" id="PF02586">
    <property type="entry name" value="SRAP"/>
    <property type="match status" value="1"/>
</dbReference>
<evidence type="ECO:0000256" key="7">
    <source>
        <dbReference type="ARBA" id="ARBA00023239"/>
    </source>
</evidence>
<evidence type="ECO:0000256" key="1">
    <source>
        <dbReference type="ARBA" id="ARBA00008136"/>
    </source>
</evidence>
<dbReference type="GO" id="GO:0003697">
    <property type="term" value="F:single-stranded DNA binding"/>
    <property type="evidence" value="ECO:0007669"/>
    <property type="project" value="InterPro"/>
</dbReference>
<dbReference type="OrthoDB" id="9782620at2"/>
<dbReference type="RefSeq" id="WP_139012008.1">
    <property type="nucleotide sequence ID" value="NZ_VBSN01000030.1"/>
</dbReference>
<keyword evidence="3" id="KW-0227">DNA damage</keyword>
<evidence type="ECO:0000256" key="4">
    <source>
        <dbReference type="ARBA" id="ARBA00022801"/>
    </source>
</evidence>
<dbReference type="PANTHER" id="PTHR13604:SF0">
    <property type="entry name" value="ABASIC SITE PROCESSING PROTEIN HMCES"/>
    <property type="match status" value="1"/>
</dbReference>
<dbReference type="PANTHER" id="PTHR13604">
    <property type="entry name" value="DC12-RELATED"/>
    <property type="match status" value="1"/>
</dbReference>
<organism evidence="9 10">
    <name type="scientific">Dyadobacter flavalbus</name>
    <dbReference type="NCBI Taxonomy" id="2579942"/>
    <lineage>
        <taxon>Bacteria</taxon>
        <taxon>Pseudomonadati</taxon>
        <taxon>Bacteroidota</taxon>
        <taxon>Cytophagia</taxon>
        <taxon>Cytophagales</taxon>
        <taxon>Spirosomataceae</taxon>
        <taxon>Dyadobacter</taxon>
    </lineage>
</organism>